<evidence type="ECO:0000313" key="3">
    <source>
        <dbReference type="Proteomes" id="UP000470051"/>
    </source>
</evidence>
<dbReference type="Gene3D" id="3.40.50.12780">
    <property type="entry name" value="N-terminal domain of ligase-like"/>
    <property type="match status" value="1"/>
</dbReference>
<dbReference type="InterPro" id="IPR045851">
    <property type="entry name" value="AMP-bd_C_sf"/>
</dbReference>
<proteinExistence type="predicted"/>
<dbReference type="SUPFAM" id="SSF47336">
    <property type="entry name" value="ACP-like"/>
    <property type="match status" value="1"/>
</dbReference>
<dbReference type="InterPro" id="IPR042099">
    <property type="entry name" value="ANL_N_sf"/>
</dbReference>
<feature type="domain" description="AMP-dependent synthetase/ligase" evidence="1">
    <location>
        <begin position="10"/>
        <end position="343"/>
    </location>
</feature>
<name>A0ABX0B1V5_9GAMM</name>
<dbReference type="SUPFAM" id="SSF56801">
    <property type="entry name" value="Acetyl-CoA synthetase-like"/>
    <property type="match status" value="1"/>
</dbReference>
<comment type="caution">
    <text evidence="2">The sequence shown here is derived from an EMBL/GenBank/DDBJ whole genome shotgun (WGS) entry which is preliminary data.</text>
</comment>
<sequence>MMNSTFIQKFESSAEMLPNNIALITANHSMTYSQLHQMAKRIAVGIHTAMSDDVEGIVLCLQRNESLIATILACHYLGIPYIPVDPRTAKEKINHILSQSRYLYISNVQKSACQKTYCVTEILNAGSQFDGETMARPSKEAYRIYTSGSTGEPKGVMVSHVGCSNLIEYFCSLLESKPEHTWLSSTSISFDIFFLEYAAPLSSGGTLILLADNQIASPQQVASQLIHWSPSVYQATPSMFKGLLAYLDKSWRFQNVLVGGEALSQQLSSLLFEKSDWLCNVYGPTETTVWSSAHVIKQAGDMRIGQPIRHTQLLVLNEQQQMCKSGELGRIHIGGDGLSMGYFNNPELTARKFIEVCIGGQIQTLYDTDDIGYVDDEGIVNFLHRDGGFIKNNGHRIEPSEITDAFESIEGVTGSAVIQINDESLDSSKLIGWVECSHITETMLRSELESKLSYYLIPHHIFTTPKLPYTLSGKVDSNTLEAMSLVQLTKPASGVDTAPAGLCPELSSHPAGKILGRYLDITLMSKDDNFFEQGLTSMQAISLHIDMLDLYPNLELHELFERPSFQTLIAELESA</sequence>
<accession>A0ABX0B1V5</accession>
<evidence type="ECO:0000313" key="2">
    <source>
        <dbReference type="EMBL" id="NDL26076.1"/>
    </source>
</evidence>
<protein>
    <submittedName>
        <fullName evidence="2">AMP-binding protein</fullName>
    </submittedName>
</protein>
<reference evidence="2 3" key="1">
    <citation type="submission" date="2019-12" db="EMBL/GenBank/DDBJ databases">
        <title>Engineering Photorhabdus to improve their lethality against agricultural pests.</title>
        <authorList>
            <person name="Machado R.A.R."/>
        </authorList>
    </citation>
    <scope>NUCLEOTIDE SEQUENCE [LARGE SCALE GENOMIC DNA]</scope>
    <source>
        <strain evidence="2 3">M-HU2</strain>
    </source>
</reference>
<dbReference type="Proteomes" id="UP000470051">
    <property type="component" value="Unassembled WGS sequence"/>
</dbReference>
<dbReference type="InterPro" id="IPR036736">
    <property type="entry name" value="ACP-like_sf"/>
</dbReference>
<dbReference type="InterPro" id="IPR000873">
    <property type="entry name" value="AMP-dep_synth/lig_dom"/>
</dbReference>
<dbReference type="PANTHER" id="PTHR45527:SF1">
    <property type="entry name" value="FATTY ACID SYNTHASE"/>
    <property type="match status" value="1"/>
</dbReference>
<evidence type="ECO:0000259" key="1">
    <source>
        <dbReference type="Pfam" id="PF00501"/>
    </source>
</evidence>
<dbReference type="PANTHER" id="PTHR45527">
    <property type="entry name" value="NONRIBOSOMAL PEPTIDE SYNTHETASE"/>
    <property type="match status" value="1"/>
</dbReference>
<gene>
    <name evidence="2" type="ORF">GPY42_13140</name>
</gene>
<dbReference type="Gene3D" id="3.30.300.30">
    <property type="match status" value="1"/>
</dbReference>
<organism evidence="2 3">
    <name type="scientific">Photorhabdus kayaii</name>
    <dbReference type="NCBI Taxonomy" id="230088"/>
    <lineage>
        <taxon>Bacteria</taxon>
        <taxon>Pseudomonadati</taxon>
        <taxon>Pseudomonadota</taxon>
        <taxon>Gammaproteobacteria</taxon>
        <taxon>Enterobacterales</taxon>
        <taxon>Morganellaceae</taxon>
        <taxon>Photorhabdus</taxon>
    </lineage>
</organism>
<keyword evidence="3" id="KW-1185">Reference proteome</keyword>
<dbReference type="Pfam" id="PF00501">
    <property type="entry name" value="AMP-binding"/>
    <property type="match status" value="1"/>
</dbReference>
<dbReference type="EMBL" id="WSFE01000018">
    <property type="protein sequence ID" value="NDL26076.1"/>
    <property type="molecule type" value="Genomic_DNA"/>
</dbReference>